<keyword evidence="1" id="KW-0732">Signal</keyword>
<accession>A0A4P8EFC3</accession>
<dbReference type="EMBL" id="CP039964">
    <property type="protein sequence ID" value="QCO55497.1"/>
    <property type="molecule type" value="Genomic_DNA"/>
</dbReference>
<feature type="chain" id="PRO_5021023575" evidence="1">
    <location>
        <begin position="23"/>
        <end position="150"/>
    </location>
</feature>
<proteinExistence type="predicted"/>
<keyword evidence="3" id="KW-1185">Reference proteome</keyword>
<feature type="signal peptide" evidence="1">
    <location>
        <begin position="1"/>
        <end position="22"/>
    </location>
</feature>
<dbReference type="RefSeq" id="WP_137193166.1">
    <property type="nucleotide sequence ID" value="NZ_CP039964.1"/>
</dbReference>
<organism evidence="2 3">
    <name type="scientific">Pseudorhodobacter turbinis</name>
    <dbReference type="NCBI Taxonomy" id="2500533"/>
    <lineage>
        <taxon>Bacteria</taxon>
        <taxon>Pseudomonadati</taxon>
        <taxon>Pseudomonadota</taxon>
        <taxon>Alphaproteobacteria</taxon>
        <taxon>Rhodobacterales</taxon>
        <taxon>Paracoccaceae</taxon>
        <taxon>Pseudorhodobacter</taxon>
    </lineage>
</organism>
<evidence type="ECO:0000313" key="2">
    <source>
        <dbReference type="EMBL" id="QCO55497.1"/>
    </source>
</evidence>
<dbReference type="AlphaFoldDB" id="A0A4P8EFC3"/>
<dbReference type="KEGG" id="pseb:EOK75_06860"/>
<dbReference type="Proteomes" id="UP000298631">
    <property type="component" value="Chromosome"/>
</dbReference>
<sequence>MQLFAILSALLLSGCASLIANFEDDRVGSRPSVFPTGYPDDEIRFNSSFQGAVRGYPIADPTGLRNGQKSLEVIGNSSVSFLSEPISESQQASRHSVSFLFTDHTARGKSISFSQGNGTRVHFRLEGTQRQGRDEGEAGFSVALQSLGAS</sequence>
<evidence type="ECO:0000256" key="1">
    <source>
        <dbReference type="SAM" id="SignalP"/>
    </source>
</evidence>
<reference evidence="2 3" key="1">
    <citation type="submission" date="2019-05" db="EMBL/GenBank/DDBJ databases">
        <title>Pseudorhodobacter turbinis sp. nov., isolated from the gut of the Korean turban shell.</title>
        <authorList>
            <person name="Jeong Y.-S."/>
            <person name="Kang W.-R."/>
            <person name="Bae J.-W."/>
        </authorList>
    </citation>
    <scope>NUCLEOTIDE SEQUENCE [LARGE SCALE GENOMIC DNA]</scope>
    <source>
        <strain evidence="2 3">S12M18</strain>
    </source>
</reference>
<protein>
    <submittedName>
        <fullName evidence="2">Uncharacterized protein</fullName>
    </submittedName>
</protein>
<name>A0A4P8EFC3_9RHOB</name>
<gene>
    <name evidence="2" type="ORF">EOK75_06860</name>
</gene>
<evidence type="ECO:0000313" key="3">
    <source>
        <dbReference type="Proteomes" id="UP000298631"/>
    </source>
</evidence>